<name>A0A4C1XDG7_EUMVA</name>
<evidence type="ECO:0000313" key="1">
    <source>
        <dbReference type="EMBL" id="GBP60225.1"/>
    </source>
</evidence>
<organism evidence="1 2">
    <name type="scientific">Eumeta variegata</name>
    <name type="common">Bagworm moth</name>
    <name type="synonym">Eumeta japonica</name>
    <dbReference type="NCBI Taxonomy" id="151549"/>
    <lineage>
        <taxon>Eukaryota</taxon>
        <taxon>Metazoa</taxon>
        <taxon>Ecdysozoa</taxon>
        <taxon>Arthropoda</taxon>
        <taxon>Hexapoda</taxon>
        <taxon>Insecta</taxon>
        <taxon>Pterygota</taxon>
        <taxon>Neoptera</taxon>
        <taxon>Endopterygota</taxon>
        <taxon>Lepidoptera</taxon>
        <taxon>Glossata</taxon>
        <taxon>Ditrysia</taxon>
        <taxon>Tineoidea</taxon>
        <taxon>Psychidae</taxon>
        <taxon>Oiketicinae</taxon>
        <taxon>Eumeta</taxon>
    </lineage>
</organism>
<dbReference type="EMBL" id="BGZK01000782">
    <property type="protein sequence ID" value="GBP60225.1"/>
    <property type="molecule type" value="Genomic_DNA"/>
</dbReference>
<gene>
    <name evidence="1" type="ORF">EVAR_44600_1</name>
</gene>
<proteinExistence type="predicted"/>
<sequence length="125" mass="14146">MGRVKLERAGPHFPIKRGELERPVDLCDLPHPAHTPEFGFESVEDLDPSTMDRLAIRGETFEISLRKAGEVRLFWVRGHAGAASNKRADELTRNVALKRKTAADYDRFSLTYAKKAIRAASLDKW</sequence>
<dbReference type="Proteomes" id="UP000299102">
    <property type="component" value="Unassembled WGS sequence"/>
</dbReference>
<comment type="caution">
    <text evidence="1">The sequence shown here is derived from an EMBL/GenBank/DDBJ whole genome shotgun (WGS) entry which is preliminary data.</text>
</comment>
<evidence type="ECO:0000313" key="2">
    <source>
        <dbReference type="Proteomes" id="UP000299102"/>
    </source>
</evidence>
<dbReference type="InterPro" id="IPR012337">
    <property type="entry name" value="RNaseH-like_sf"/>
</dbReference>
<protein>
    <recommendedName>
        <fullName evidence="3">RNase H type-1 domain-containing protein</fullName>
    </recommendedName>
</protein>
<dbReference type="OrthoDB" id="411823at2759"/>
<dbReference type="AlphaFoldDB" id="A0A4C1XDG7"/>
<dbReference type="InterPro" id="IPR036397">
    <property type="entry name" value="RNaseH_sf"/>
</dbReference>
<dbReference type="SUPFAM" id="SSF53098">
    <property type="entry name" value="Ribonuclease H-like"/>
    <property type="match status" value="1"/>
</dbReference>
<reference evidence="1 2" key="1">
    <citation type="journal article" date="2019" name="Commun. Biol.">
        <title>The bagworm genome reveals a unique fibroin gene that provides high tensile strength.</title>
        <authorList>
            <person name="Kono N."/>
            <person name="Nakamura H."/>
            <person name="Ohtoshi R."/>
            <person name="Tomita M."/>
            <person name="Numata K."/>
            <person name="Arakawa K."/>
        </authorList>
    </citation>
    <scope>NUCLEOTIDE SEQUENCE [LARGE SCALE GENOMIC DNA]</scope>
</reference>
<dbReference type="Gene3D" id="3.30.420.10">
    <property type="entry name" value="Ribonuclease H-like superfamily/Ribonuclease H"/>
    <property type="match status" value="1"/>
</dbReference>
<keyword evidence="2" id="KW-1185">Reference proteome</keyword>
<evidence type="ECO:0008006" key="3">
    <source>
        <dbReference type="Google" id="ProtNLM"/>
    </source>
</evidence>
<dbReference type="GO" id="GO:0003676">
    <property type="term" value="F:nucleic acid binding"/>
    <property type="evidence" value="ECO:0007669"/>
    <property type="project" value="InterPro"/>
</dbReference>
<accession>A0A4C1XDG7</accession>